<dbReference type="GeneID" id="94849366"/>
<dbReference type="EMBL" id="MLAK01000427">
    <property type="protein sequence ID" value="OHT14045.1"/>
    <property type="molecule type" value="Genomic_DNA"/>
</dbReference>
<reference evidence="3" key="1">
    <citation type="submission" date="2016-10" db="EMBL/GenBank/DDBJ databases">
        <authorList>
            <person name="Benchimol M."/>
            <person name="Almeida L.G."/>
            <person name="Vasconcelos A.T."/>
            <person name="Perreira-Neves A."/>
            <person name="Rosa I.A."/>
            <person name="Tasca T."/>
            <person name="Bogo M.R."/>
            <person name="de Souza W."/>
        </authorList>
    </citation>
    <scope>NUCLEOTIDE SEQUENCE [LARGE SCALE GENOMIC DNA]</scope>
    <source>
        <strain evidence="3">K</strain>
    </source>
</reference>
<organism evidence="3 4">
    <name type="scientific">Tritrichomonas foetus</name>
    <dbReference type="NCBI Taxonomy" id="1144522"/>
    <lineage>
        <taxon>Eukaryota</taxon>
        <taxon>Metamonada</taxon>
        <taxon>Parabasalia</taxon>
        <taxon>Tritrichomonadida</taxon>
        <taxon>Tritrichomonadidae</taxon>
        <taxon>Tritrichomonas</taxon>
    </lineage>
</organism>
<dbReference type="PROSITE" id="PS50090">
    <property type="entry name" value="MYB_LIKE"/>
    <property type="match status" value="2"/>
</dbReference>
<feature type="domain" description="HTH myb-type" evidence="2">
    <location>
        <begin position="63"/>
        <end position="107"/>
    </location>
</feature>
<dbReference type="Pfam" id="PF00249">
    <property type="entry name" value="Myb_DNA-binding"/>
    <property type="match status" value="2"/>
</dbReference>
<name>A0A1J4KWX5_9EUKA</name>
<dbReference type="GO" id="GO:0000981">
    <property type="term" value="F:DNA-binding transcription factor activity, RNA polymerase II-specific"/>
    <property type="evidence" value="ECO:0007669"/>
    <property type="project" value="TreeGrafter"/>
</dbReference>
<dbReference type="SMART" id="SM00717">
    <property type="entry name" value="SANT"/>
    <property type="match status" value="2"/>
</dbReference>
<sequence>MKSKFIIIENVLLRSIFCHIISKIILTNSIMITELPSINELPLTEYEMLFFSKQSLLLPEFNVKGVWTKSEDDILKDAVSNAGDPIDWTYVASKVQHRTWKQCKERWCLRLHPNLKKIPFEKWEDDVVIKEREKYGNHWALIAKKLPGRTAVAVKNRWYSVLRHKFETVEEIMKASKPKSQLKKVGPYKKNAAVIKEF</sequence>
<dbReference type="PROSITE" id="PS51294">
    <property type="entry name" value="HTH_MYB"/>
    <property type="match status" value="2"/>
</dbReference>
<proteinExistence type="predicted"/>
<dbReference type="AlphaFoldDB" id="A0A1J4KWX5"/>
<feature type="domain" description="Myb-like" evidence="1">
    <location>
        <begin position="64"/>
        <end position="111"/>
    </location>
</feature>
<gene>
    <name evidence="3" type="ORF">TRFO_43175</name>
</gene>
<feature type="domain" description="Myb-like" evidence="1">
    <location>
        <begin position="112"/>
        <end position="162"/>
    </location>
</feature>
<dbReference type="CDD" id="cd00167">
    <property type="entry name" value="SANT"/>
    <property type="match status" value="2"/>
</dbReference>
<dbReference type="RefSeq" id="XP_068367181.1">
    <property type="nucleotide sequence ID" value="XM_068514662.1"/>
</dbReference>
<dbReference type="InterPro" id="IPR009057">
    <property type="entry name" value="Homeodomain-like_sf"/>
</dbReference>
<dbReference type="PANTHER" id="PTHR45614:SF241">
    <property type="entry name" value="MYB-LIKE DNA-BINDING PROTEIN"/>
    <property type="match status" value="1"/>
</dbReference>
<evidence type="ECO:0000313" key="3">
    <source>
        <dbReference type="EMBL" id="OHT14045.1"/>
    </source>
</evidence>
<dbReference type="Gene3D" id="1.10.10.60">
    <property type="entry name" value="Homeodomain-like"/>
    <property type="match status" value="2"/>
</dbReference>
<dbReference type="InterPro" id="IPR050560">
    <property type="entry name" value="MYB_TF"/>
</dbReference>
<dbReference type="InterPro" id="IPR017930">
    <property type="entry name" value="Myb_dom"/>
</dbReference>
<dbReference type="GO" id="GO:0005634">
    <property type="term" value="C:nucleus"/>
    <property type="evidence" value="ECO:0007669"/>
    <property type="project" value="TreeGrafter"/>
</dbReference>
<keyword evidence="4" id="KW-1185">Reference proteome</keyword>
<dbReference type="GO" id="GO:0000978">
    <property type="term" value="F:RNA polymerase II cis-regulatory region sequence-specific DNA binding"/>
    <property type="evidence" value="ECO:0007669"/>
    <property type="project" value="TreeGrafter"/>
</dbReference>
<dbReference type="VEuPathDB" id="TrichDB:TRFO_43175"/>
<evidence type="ECO:0000313" key="4">
    <source>
        <dbReference type="Proteomes" id="UP000179807"/>
    </source>
</evidence>
<protein>
    <submittedName>
        <fullName evidence="3">Myb-like DNA-binding domain containing protein</fullName>
    </submittedName>
</protein>
<feature type="domain" description="HTH myb-type" evidence="2">
    <location>
        <begin position="112"/>
        <end position="166"/>
    </location>
</feature>
<dbReference type="InterPro" id="IPR001005">
    <property type="entry name" value="SANT/Myb"/>
</dbReference>
<evidence type="ECO:0000259" key="1">
    <source>
        <dbReference type="PROSITE" id="PS50090"/>
    </source>
</evidence>
<evidence type="ECO:0000259" key="2">
    <source>
        <dbReference type="PROSITE" id="PS51294"/>
    </source>
</evidence>
<accession>A0A1J4KWX5</accession>
<dbReference type="Proteomes" id="UP000179807">
    <property type="component" value="Unassembled WGS sequence"/>
</dbReference>
<dbReference type="OrthoDB" id="2143914at2759"/>
<dbReference type="SUPFAM" id="SSF46689">
    <property type="entry name" value="Homeodomain-like"/>
    <property type="match status" value="1"/>
</dbReference>
<comment type="caution">
    <text evidence="3">The sequence shown here is derived from an EMBL/GenBank/DDBJ whole genome shotgun (WGS) entry which is preliminary data.</text>
</comment>
<dbReference type="PANTHER" id="PTHR45614">
    <property type="entry name" value="MYB PROTEIN-RELATED"/>
    <property type="match status" value="1"/>
</dbReference>